<dbReference type="GO" id="GO:0003714">
    <property type="term" value="F:transcription corepressor activity"/>
    <property type="evidence" value="ECO:0007669"/>
    <property type="project" value="TreeGrafter"/>
</dbReference>
<accession>A0A175W3L8</accession>
<dbReference type="InterPro" id="IPR024325">
    <property type="entry name" value="DUF3835"/>
</dbReference>
<dbReference type="STRING" id="100816.A0A175W3L8"/>
<feature type="domain" description="DUF3835" evidence="2">
    <location>
        <begin position="443"/>
        <end position="467"/>
    </location>
</feature>
<name>A0A175W3L8_9PEZI</name>
<organism evidence="3 4">
    <name type="scientific">Madurella mycetomatis</name>
    <dbReference type="NCBI Taxonomy" id="100816"/>
    <lineage>
        <taxon>Eukaryota</taxon>
        <taxon>Fungi</taxon>
        <taxon>Dikarya</taxon>
        <taxon>Ascomycota</taxon>
        <taxon>Pezizomycotina</taxon>
        <taxon>Sordariomycetes</taxon>
        <taxon>Sordariomycetidae</taxon>
        <taxon>Sordariales</taxon>
        <taxon>Sordariales incertae sedis</taxon>
        <taxon>Madurella</taxon>
    </lineage>
</organism>
<feature type="compositionally biased region" description="Acidic residues" evidence="1">
    <location>
        <begin position="304"/>
        <end position="335"/>
    </location>
</feature>
<proteinExistence type="predicted"/>
<dbReference type="InterPro" id="IPR052255">
    <property type="entry name" value="RNA_pol_II_subunit5-mediator"/>
</dbReference>
<gene>
    <name evidence="3" type="ORF">MMYC01_204262</name>
</gene>
<evidence type="ECO:0000313" key="3">
    <source>
        <dbReference type="EMBL" id="KXX78155.1"/>
    </source>
</evidence>
<dbReference type="Pfam" id="PF13758">
    <property type="entry name" value="Prefoldin_3"/>
    <property type="match status" value="1"/>
</dbReference>
<dbReference type="GO" id="GO:0000122">
    <property type="term" value="P:negative regulation of transcription by RNA polymerase II"/>
    <property type="evidence" value="ECO:0007669"/>
    <property type="project" value="TreeGrafter"/>
</dbReference>
<reference evidence="3 4" key="1">
    <citation type="journal article" date="2016" name="Genome Announc.">
        <title>Genome Sequence of Madurella mycetomatis mm55, Isolated from a Human Mycetoma Case in Sudan.</title>
        <authorList>
            <person name="Smit S."/>
            <person name="Derks M.F."/>
            <person name="Bervoets S."/>
            <person name="Fahal A."/>
            <person name="van Leeuwen W."/>
            <person name="van Belkum A."/>
            <person name="van de Sande W.W."/>
        </authorList>
    </citation>
    <scope>NUCLEOTIDE SEQUENCE [LARGE SCALE GENOMIC DNA]</scope>
    <source>
        <strain evidence="4">mm55</strain>
    </source>
</reference>
<dbReference type="AlphaFoldDB" id="A0A175W3L8"/>
<dbReference type="GO" id="GO:0003682">
    <property type="term" value="F:chromatin binding"/>
    <property type="evidence" value="ECO:0007669"/>
    <property type="project" value="TreeGrafter"/>
</dbReference>
<dbReference type="VEuPathDB" id="FungiDB:MMYC01_204262"/>
<feature type="compositionally biased region" description="Basic and acidic residues" evidence="1">
    <location>
        <begin position="373"/>
        <end position="382"/>
    </location>
</feature>
<dbReference type="Pfam" id="PF12927">
    <property type="entry name" value="DUF3835"/>
    <property type="match status" value="2"/>
</dbReference>
<feature type="region of interest" description="Disordered" evidence="1">
    <location>
        <begin position="370"/>
        <end position="488"/>
    </location>
</feature>
<dbReference type="PANTHER" id="PTHR15111">
    <property type="entry name" value="RNA POLYMERASE II SUBUNIT 5-MEDIATING PROTEIN NNX3"/>
    <property type="match status" value="1"/>
</dbReference>
<keyword evidence="4" id="KW-1185">Reference proteome</keyword>
<evidence type="ECO:0000313" key="4">
    <source>
        <dbReference type="Proteomes" id="UP000078237"/>
    </source>
</evidence>
<feature type="compositionally biased region" description="Low complexity" evidence="1">
    <location>
        <begin position="469"/>
        <end position="480"/>
    </location>
</feature>
<evidence type="ECO:0000259" key="2">
    <source>
        <dbReference type="Pfam" id="PF12927"/>
    </source>
</evidence>
<dbReference type="InterPro" id="IPR039553">
    <property type="entry name" value="Prefoldin-like"/>
</dbReference>
<sequence length="594" mass="66077">MSQPRDHLSDLDRHVQLLESKVNQLRASLNHWQQWYLEYSALKEEVEQLPKDPPPLEDLRRIRRDFDSKLLTKKEVNEILGKNDLRDTEHIISMLSRRMDYVEQNIASLTKLVENEENKLAAASVVAQPDAGTDEDSGLPITDIIEELDEDDNVVNFRLQSGGDIQPQVIEALKKVGIHDLPDTEADLPQNERTPATITDVNDAKEESMPASDLETVPDVEPPSAKKTVSFAEDTKPGHEAPEARASTTTQTLERLMQKAKEQEAMDMSSAVIPENESPEESRLRRDMLEYSMSEIGPVVAELQLEEDHSDDDDAGWDGTDDGFEDEDEDDDTEDELGRSKRSVITPDYIKRMQELEKRLGVQSAFTVGRTETQPKKADEGIGRIAVVGGSDPPTATSTDVPRQKKSVSFASKLDIAPDPAPRPIPRSKPKTQKVEPVNDIVEKTESEMLEEPEEAPKRVSRFKKERAAAASTSPAAAKAVPPGPHQLRSTFVQDRTVPPAEPTPPEDQTLATTVVERPVASEAVEPDEMDDALLYQAAAVEYNRLRNQLIQKQGGFVQDEAQADESGRVPLDEELGGPKRMSKFKAARLAKLQ</sequence>
<feature type="compositionally biased region" description="Basic and acidic residues" evidence="1">
    <location>
        <begin position="233"/>
        <end position="243"/>
    </location>
</feature>
<comment type="caution">
    <text evidence="3">The sequence shown here is derived from an EMBL/GenBank/DDBJ whole genome shotgun (WGS) entry which is preliminary data.</text>
</comment>
<dbReference type="PANTHER" id="PTHR15111:SF0">
    <property type="entry name" value="UNCONVENTIONAL PREFOLDIN RPB5 INTERACTOR 1"/>
    <property type="match status" value="1"/>
</dbReference>
<feature type="region of interest" description="Disordered" evidence="1">
    <location>
        <begin position="297"/>
        <end position="344"/>
    </location>
</feature>
<dbReference type="OrthoDB" id="21413at2759"/>
<protein>
    <recommendedName>
        <fullName evidence="2">DUF3835 domain-containing protein</fullName>
    </recommendedName>
</protein>
<dbReference type="GO" id="GO:0019212">
    <property type="term" value="F:phosphatase inhibitor activity"/>
    <property type="evidence" value="ECO:0007669"/>
    <property type="project" value="TreeGrafter"/>
</dbReference>
<feature type="domain" description="DUF3835" evidence="2">
    <location>
        <begin position="511"/>
        <end position="590"/>
    </location>
</feature>
<dbReference type="EMBL" id="LCTW02000131">
    <property type="protein sequence ID" value="KXX78155.1"/>
    <property type="molecule type" value="Genomic_DNA"/>
</dbReference>
<evidence type="ECO:0000256" key="1">
    <source>
        <dbReference type="SAM" id="MobiDB-lite"/>
    </source>
</evidence>
<dbReference type="Proteomes" id="UP000078237">
    <property type="component" value="Unassembled WGS sequence"/>
</dbReference>
<feature type="region of interest" description="Disordered" evidence="1">
    <location>
        <begin position="203"/>
        <end position="283"/>
    </location>
</feature>
<feature type="region of interest" description="Disordered" evidence="1">
    <location>
        <begin position="560"/>
        <end position="581"/>
    </location>
</feature>